<dbReference type="EMBL" id="JACSPM010000001">
    <property type="protein sequence ID" value="MBD8022728.1"/>
    <property type="molecule type" value="Genomic_DNA"/>
</dbReference>
<proteinExistence type="predicted"/>
<evidence type="ECO:0000313" key="2">
    <source>
        <dbReference type="EMBL" id="MBD8022728.1"/>
    </source>
</evidence>
<dbReference type="PANTHER" id="PTHR33121:SF70">
    <property type="entry name" value="SIGNALING PROTEIN YKOW"/>
    <property type="match status" value="1"/>
</dbReference>
<name>A0ABR8X0D4_9MICO</name>
<accession>A0ABR8X0D4</accession>
<reference evidence="2 3" key="1">
    <citation type="submission" date="2020-08" db="EMBL/GenBank/DDBJ databases">
        <title>A Genomic Blueprint of the Chicken Gut Microbiome.</title>
        <authorList>
            <person name="Gilroy R."/>
            <person name="Ravi A."/>
            <person name="Getino M."/>
            <person name="Pursley I."/>
            <person name="Horton D.L."/>
            <person name="Alikhan N.-F."/>
            <person name="Baker D."/>
            <person name="Gharbi K."/>
            <person name="Hall N."/>
            <person name="Watson M."/>
            <person name="Adriaenssens E.M."/>
            <person name="Foster-Nyarko E."/>
            <person name="Jarju S."/>
            <person name="Secka A."/>
            <person name="Antonio M."/>
            <person name="Oren A."/>
            <person name="Chaudhuri R."/>
            <person name="La Ragione R.M."/>
            <person name="Hildebrand F."/>
            <person name="Pallen M.J."/>
        </authorList>
    </citation>
    <scope>NUCLEOTIDE SEQUENCE [LARGE SCALE GENOMIC DNA]</scope>
    <source>
        <strain evidence="2 3">Sa1CUA4</strain>
    </source>
</reference>
<comment type="caution">
    <text evidence="2">The sequence shown here is derived from an EMBL/GenBank/DDBJ whole genome shotgun (WGS) entry which is preliminary data.</text>
</comment>
<dbReference type="PANTHER" id="PTHR33121">
    <property type="entry name" value="CYCLIC DI-GMP PHOSPHODIESTERASE PDEF"/>
    <property type="match status" value="1"/>
</dbReference>
<dbReference type="Gene3D" id="3.20.20.450">
    <property type="entry name" value="EAL domain"/>
    <property type="match status" value="1"/>
</dbReference>
<dbReference type="InterPro" id="IPR001633">
    <property type="entry name" value="EAL_dom"/>
</dbReference>
<keyword evidence="3" id="KW-1185">Reference proteome</keyword>
<dbReference type="PROSITE" id="PS50883">
    <property type="entry name" value="EAL"/>
    <property type="match status" value="1"/>
</dbReference>
<dbReference type="Proteomes" id="UP000602532">
    <property type="component" value="Unassembled WGS sequence"/>
</dbReference>
<dbReference type="SMART" id="SM00052">
    <property type="entry name" value="EAL"/>
    <property type="match status" value="1"/>
</dbReference>
<evidence type="ECO:0000313" key="3">
    <source>
        <dbReference type="Proteomes" id="UP000602532"/>
    </source>
</evidence>
<dbReference type="InterPro" id="IPR050706">
    <property type="entry name" value="Cyclic-di-GMP_PDE-like"/>
</dbReference>
<feature type="domain" description="EAL" evidence="1">
    <location>
        <begin position="4"/>
        <end position="256"/>
    </location>
</feature>
<gene>
    <name evidence="2" type="ORF">H9622_03885</name>
</gene>
<organism evidence="2 3">
    <name type="scientific">Microbacterium gallinarum</name>
    <dbReference type="NCBI Taxonomy" id="2762209"/>
    <lineage>
        <taxon>Bacteria</taxon>
        <taxon>Bacillati</taxon>
        <taxon>Actinomycetota</taxon>
        <taxon>Actinomycetes</taxon>
        <taxon>Micrococcales</taxon>
        <taxon>Microbacteriaceae</taxon>
        <taxon>Microbacterium</taxon>
    </lineage>
</organism>
<dbReference type="SUPFAM" id="SSF141868">
    <property type="entry name" value="EAL domain-like"/>
    <property type="match status" value="1"/>
</dbReference>
<sequence>MTTSETLVQDLREAVSSGGLTVVYQPQFALDTGAPDGAPVAVEVLCRWTHEVDGEVPPSTFIPLAEDALLVEEIDLQVLEQGLEQILEWQRTGRAVELAANASPSHITLDYAEAVIARLAVIGIDPAFVTIEITETPTPQLLPDMRGALARLRAAGLTIAIDDFGAGDTTIDMVESLPIDEVKIDRSLTQRADAAADAIVTDVVARSNSQGWRVVAEGIETPEDLARSIARGCHRGQGYLLGKPMGVAEIEDLWLR</sequence>
<dbReference type="CDD" id="cd01948">
    <property type="entry name" value="EAL"/>
    <property type="match status" value="1"/>
</dbReference>
<evidence type="ECO:0000259" key="1">
    <source>
        <dbReference type="PROSITE" id="PS50883"/>
    </source>
</evidence>
<protein>
    <submittedName>
        <fullName evidence="2">EAL domain-containing protein</fullName>
    </submittedName>
</protein>
<dbReference type="Pfam" id="PF00563">
    <property type="entry name" value="EAL"/>
    <property type="match status" value="1"/>
</dbReference>
<dbReference type="RefSeq" id="WP_191764406.1">
    <property type="nucleotide sequence ID" value="NZ_JACSPM010000001.1"/>
</dbReference>
<dbReference type="InterPro" id="IPR035919">
    <property type="entry name" value="EAL_sf"/>
</dbReference>